<sequence>MPDSIAKVKSSPVRVGDVVEESVEHNGIKATLEEPKGGWLPPSAYRGFYARHVTANFALRYKDVNAKRLLMNAAYAKSELDFTYWFGRLAKVDRRMCE</sequence>
<evidence type="ECO:0000313" key="1">
    <source>
        <dbReference type="EMBL" id="MED6112966.1"/>
    </source>
</evidence>
<evidence type="ECO:0000313" key="2">
    <source>
        <dbReference type="Proteomes" id="UP001341840"/>
    </source>
</evidence>
<organism evidence="1 2">
    <name type="scientific">Stylosanthes scabra</name>
    <dbReference type="NCBI Taxonomy" id="79078"/>
    <lineage>
        <taxon>Eukaryota</taxon>
        <taxon>Viridiplantae</taxon>
        <taxon>Streptophyta</taxon>
        <taxon>Embryophyta</taxon>
        <taxon>Tracheophyta</taxon>
        <taxon>Spermatophyta</taxon>
        <taxon>Magnoliopsida</taxon>
        <taxon>eudicotyledons</taxon>
        <taxon>Gunneridae</taxon>
        <taxon>Pentapetalae</taxon>
        <taxon>rosids</taxon>
        <taxon>fabids</taxon>
        <taxon>Fabales</taxon>
        <taxon>Fabaceae</taxon>
        <taxon>Papilionoideae</taxon>
        <taxon>50 kb inversion clade</taxon>
        <taxon>dalbergioids sensu lato</taxon>
        <taxon>Dalbergieae</taxon>
        <taxon>Pterocarpus clade</taxon>
        <taxon>Stylosanthes</taxon>
    </lineage>
</organism>
<name>A0ABU6QLV4_9FABA</name>
<reference evidence="1 2" key="1">
    <citation type="journal article" date="2023" name="Plants (Basel)">
        <title>Bridging the Gap: Combining Genomics and Transcriptomics Approaches to Understand Stylosanthes scabra, an Orphan Legume from the Brazilian Caatinga.</title>
        <authorList>
            <person name="Ferreira-Neto J.R.C."/>
            <person name="da Silva M.D."/>
            <person name="Binneck E."/>
            <person name="de Melo N.F."/>
            <person name="da Silva R.H."/>
            <person name="de Melo A.L.T.M."/>
            <person name="Pandolfi V."/>
            <person name="Bustamante F.O."/>
            <person name="Brasileiro-Vidal A.C."/>
            <person name="Benko-Iseppon A.M."/>
        </authorList>
    </citation>
    <scope>NUCLEOTIDE SEQUENCE [LARGE SCALE GENOMIC DNA]</scope>
    <source>
        <tissue evidence="1">Leaves</tissue>
    </source>
</reference>
<keyword evidence="2" id="KW-1185">Reference proteome</keyword>
<dbReference type="Proteomes" id="UP001341840">
    <property type="component" value="Unassembled WGS sequence"/>
</dbReference>
<gene>
    <name evidence="1" type="ORF">PIB30_066645</name>
</gene>
<protein>
    <submittedName>
        <fullName evidence="1">Uncharacterized protein</fullName>
    </submittedName>
</protein>
<proteinExistence type="predicted"/>
<comment type="caution">
    <text evidence="1">The sequence shown here is derived from an EMBL/GenBank/DDBJ whole genome shotgun (WGS) entry which is preliminary data.</text>
</comment>
<accession>A0ABU6QLV4</accession>
<dbReference type="EMBL" id="JASCZI010000683">
    <property type="protein sequence ID" value="MED6112966.1"/>
    <property type="molecule type" value="Genomic_DNA"/>
</dbReference>